<evidence type="ECO:0008006" key="3">
    <source>
        <dbReference type="Google" id="ProtNLM"/>
    </source>
</evidence>
<dbReference type="RefSeq" id="WP_052789090.1">
    <property type="nucleotide sequence ID" value="NZ_AVQD01000003.1"/>
</dbReference>
<reference evidence="1 2" key="1">
    <citation type="journal article" date="2015" name="Int J Genomics">
        <title>Comparative Genomics Revealed Genetic Diversity and Species/Strain-Level Differences in Carbohydrate Metabolism of Three Probiotic Bifidobacterial Species.</title>
        <authorList>
            <person name="Odamaki T."/>
            <person name="Horigome A."/>
            <person name="Sugahara H."/>
            <person name="Hashikura N."/>
            <person name="Minami J."/>
            <person name="Xiao J.Z."/>
            <person name="Abe F."/>
        </authorList>
    </citation>
    <scope>NUCLEOTIDE SEQUENCE [LARGE SCALE GENOMIC DNA]</scope>
    <source>
        <strain evidence="1 2">MCC 1128</strain>
    </source>
</reference>
<dbReference type="AlphaFoldDB" id="A0A0L7B5R7"/>
<protein>
    <recommendedName>
        <fullName evidence="3">CTP synthase</fullName>
    </recommendedName>
</protein>
<name>A0A0L7B5R7_BIFBR</name>
<proteinExistence type="predicted"/>
<dbReference type="Proteomes" id="UP000037193">
    <property type="component" value="Unassembled WGS sequence"/>
</dbReference>
<comment type="caution">
    <text evidence="1">The sequence shown here is derived from an EMBL/GenBank/DDBJ whole genome shotgun (WGS) entry which is preliminary data.</text>
</comment>
<evidence type="ECO:0000313" key="2">
    <source>
        <dbReference type="Proteomes" id="UP000037193"/>
    </source>
</evidence>
<dbReference type="PATRIC" id="fig|1365965.3.peg.338"/>
<dbReference type="EMBL" id="AVQD01000003">
    <property type="protein sequence ID" value="KOA42840.1"/>
    <property type="molecule type" value="Genomic_DNA"/>
</dbReference>
<organism evidence="1 2">
    <name type="scientific">Bifidobacterium breve MCC 1128</name>
    <dbReference type="NCBI Taxonomy" id="1365965"/>
    <lineage>
        <taxon>Bacteria</taxon>
        <taxon>Bacillati</taxon>
        <taxon>Actinomycetota</taxon>
        <taxon>Actinomycetes</taxon>
        <taxon>Bifidobacteriales</taxon>
        <taxon>Bifidobacteriaceae</taxon>
        <taxon>Bifidobacterium</taxon>
    </lineage>
</organism>
<accession>A0A0L7B5R7</accession>
<sequence>MKEHKGVISLLKQAEAKQRCALSSSSSALYHALRRRVKSCELISPYPTLFARTDYWTQLNAEEQSLHMIRALATLHPQWTFAGLSAACVYGYQHAYSLHDGSVHIAGNSGITGRDHSKLNRIYMPRIPLWKCQGILVTSPARTLVDCSTFSFSSALAIYDSALCSGHVTVEEINTLAIQTNCDEAAVAKLLRYANPASENGGESFTRGQIILCDFAVPLLQVEFENPNNPAAPYRVDFCWKLADGRIIVAEYDGMAKYADTTNQSRASLQAKMEYERRREHDLKTQGVTTIVHLFYEDVMNPKRMTAMLSKAGVPRLR</sequence>
<gene>
    <name evidence="1" type="ORF">BBM1128_01665</name>
</gene>
<evidence type="ECO:0000313" key="1">
    <source>
        <dbReference type="EMBL" id="KOA42840.1"/>
    </source>
</evidence>